<protein>
    <submittedName>
        <fullName evidence="1">Uncharacterized protein</fullName>
    </submittedName>
</protein>
<accession>A0ABT8KHE6</accession>
<keyword evidence="2" id="KW-1185">Reference proteome</keyword>
<gene>
    <name evidence="1" type="ORF">P5G50_18325</name>
</gene>
<dbReference type="Proteomes" id="UP001174208">
    <property type="component" value="Unassembled WGS sequence"/>
</dbReference>
<name>A0ABT8KHE6_9MICO</name>
<evidence type="ECO:0000313" key="1">
    <source>
        <dbReference type="EMBL" id="MDN4616408.1"/>
    </source>
</evidence>
<sequence length="102" mass="11152">MATIDLTPAKKREELLINYGDVKIGPLPGAVPSELLSIIDSIPKPKVMAGQQKAAYENMVASATGTFLYEHVIPKEQRSKLDLDDIGVILPAWMEYVELGKA</sequence>
<dbReference type="EMBL" id="JAROCF010000002">
    <property type="protein sequence ID" value="MDN4616408.1"/>
    <property type="molecule type" value="Genomic_DNA"/>
</dbReference>
<organism evidence="1 2">
    <name type="scientific">Leifsonia williamsii</name>
    <dbReference type="NCBI Taxonomy" id="3035919"/>
    <lineage>
        <taxon>Bacteria</taxon>
        <taxon>Bacillati</taxon>
        <taxon>Actinomycetota</taxon>
        <taxon>Actinomycetes</taxon>
        <taxon>Micrococcales</taxon>
        <taxon>Microbacteriaceae</taxon>
        <taxon>Leifsonia</taxon>
    </lineage>
</organism>
<dbReference type="RefSeq" id="WP_301209587.1">
    <property type="nucleotide sequence ID" value="NZ_JAROCF010000002.1"/>
</dbReference>
<comment type="caution">
    <text evidence="1">The sequence shown here is derived from an EMBL/GenBank/DDBJ whole genome shotgun (WGS) entry which is preliminary data.</text>
</comment>
<proteinExistence type="predicted"/>
<reference evidence="1" key="1">
    <citation type="submission" date="2023-06" db="EMBL/GenBank/DDBJ databases">
        <title>MT1 and MT2 Draft Genomes of Novel Species.</title>
        <authorList>
            <person name="Venkateswaran K."/>
        </authorList>
    </citation>
    <scope>NUCLEOTIDE SEQUENCE</scope>
    <source>
        <strain evidence="1">F6_8S_P_1B</strain>
    </source>
</reference>
<evidence type="ECO:0000313" key="2">
    <source>
        <dbReference type="Proteomes" id="UP001174208"/>
    </source>
</evidence>